<protein>
    <submittedName>
        <fullName evidence="1">tRNA 2-thiouridine synthesizing protein C</fullName>
    </submittedName>
</protein>
<organism evidence="1 2">
    <name type="scientific">Venenivibrio stagnispumantis</name>
    <dbReference type="NCBI Taxonomy" id="407998"/>
    <lineage>
        <taxon>Bacteria</taxon>
        <taxon>Pseudomonadati</taxon>
        <taxon>Aquificota</taxon>
        <taxon>Aquificia</taxon>
        <taxon>Aquificales</taxon>
        <taxon>Hydrogenothermaceae</taxon>
        <taxon>Venenivibrio</taxon>
    </lineage>
</organism>
<keyword evidence="2" id="KW-1185">Reference proteome</keyword>
<name>A0AA45WND5_9AQUI</name>
<dbReference type="Proteomes" id="UP001157947">
    <property type="component" value="Unassembled WGS sequence"/>
</dbReference>
<reference evidence="1" key="1">
    <citation type="submission" date="2017-05" db="EMBL/GenBank/DDBJ databases">
        <authorList>
            <person name="Varghese N."/>
            <person name="Submissions S."/>
        </authorList>
    </citation>
    <scope>NUCLEOTIDE SEQUENCE</scope>
    <source>
        <strain evidence="1">DSM 18763</strain>
    </source>
</reference>
<accession>A0AA45WND5</accession>
<dbReference type="InterPro" id="IPR003787">
    <property type="entry name" value="Sulphur_relay_DsrE/F-like"/>
</dbReference>
<dbReference type="Gene3D" id="3.40.1260.10">
    <property type="entry name" value="DsrEFH-like"/>
    <property type="match status" value="1"/>
</dbReference>
<comment type="caution">
    <text evidence="1">The sequence shown here is derived from an EMBL/GenBank/DDBJ whole genome shotgun (WGS) entry which is preliminary data.</text>
</comment>
<evidence type="ECO:0000313" key="1">
    <source>
        <dbReference type="EMBL" id="SMP16771.1"/>
    </source>
</evidence>
<evidence type="ECO:0000313" key="2">
    <source>
        <dbReference type="Proteomes" id="UP001157947"/>
    </source>
</evidence>
<dbReference type="InterPro" id="IPR027396">
    <property type="entry name" value="DsrEFH-like"/>
</dbReference>
<dbReference type="AlphaFoldDB" id="A0AA45WND5"/>
<dbReference type="EMBL" id="FXTX01000015">
    <property type="protein sequence ID" value="SMP16771.1"/>
    <property type="molecule type" value="Genomic_DNA"/>
</dbReference>
<proteinExistence type="predicted"/>
<dbReference type="RefSeq" id="WP_265134583.1">
    <property type="nucleotide sequence ID" value="NZ_FXTX01000015.1"/>
</dbReference>
<dbReference type="SUPFAM" id="SSF75169">
    <property type="entry name" value="DsrEFH-like"/>
    <property type="match status" value="1"/>
</dbReference>
<sequence>MAKKNVVSIIKSSAFSWKTFEALRQAVGMAMDHKVTVIFIKDAVYLFTENNLPMIGIPSSDKSIEALGMLEAKIVVEEESVRERGIILKQLPTKIFIEPKEKISEIISNAEVVITW</sequence>
<gene>
    <name evidence="1" type="ORF">SAMN06264868_11534</name>
</gene>
<dbReference type="Pfam" id="PF02635">
    <property type="entry name" value="DsrE"/>
    <property type="match status" value="1"/>
</dbReference>